<dbReference type="EMBL" id="QORO01000006">
    <property type="protein sequence ID" value="RCK56930.1"/>
    <property type="molecule type" value="Genomic_DNA"/>
</dbReference>
<dbReference type="Pfam" id="PF13196">
    <property type="entry name" value="DUF4012"/>
    <property type="match status" value="1"/>
</dbReference>
<organism evidence="3 4">
    <name type="scientific">Microbacterium sorbitolivorans</name>
    <dbReference type="NCBI Taxonomy" id="1867410"/>
    <lineage>
        <taxon>Bacteria</taxon>
        <taxon>Bacillati</taxon>
        <taxon>Actinomycetota</taxon>
        <taxon>Actinomycetes</taxon>
        <taxon>Micrococcales</taxon>
        <taxon>Microbacteriaceae</taxon>
        <taxon>Microbacterium</taxon>
    </lineage>
</organism>
<dbReference type="OrthoDB" id="3203519at2"/>
<reference evidence="3 4" key="1">
    <citation type="submission" date="2018-07" db="EMBL/GenBank/DDBJ databases">
        <title>Microbacterium endoborsara sp. nov., a novel actinobacterium isolated from Borszczowia aralocaspica.</title>
        <authorList>
            <person name="An D."/>
        </authorList>
    </citation>
    <scope>NUCLEOTIDE SEQUENCE [LARGE SCALE GENOMIC DNA]</scope>
    <source>
        <strain evidence="3 4">C1.15228</strain>
    </source>
</reference>
<feature type="region of interest" description="Disordered" evidence="1">
    <location>
        <begin position="1"/>
        <end position="20"/>
    </location>
</feature>
<feature type="transmembrane region" description="Helical" evidence="2">
    <location>
        <begin position="29"/>
        <end position="52"/>
    </location>
</feature>
<gene>
    <name evidence="3" type="ORF">DTO57_13720</name>
</gene>
<comment type="caution">
    <text evidence="3">The sequence shown here is derived from an EMBL/GenBank/DDBJ whole genome shotgun (WGS) entry which is preliminary data.</text>
</comment>
<dbReference type="Proteomes" id="UP000253508">
    <property type="component" value="Unassembled WGS sequence"/>
</dbReference>
<protein>
    <submittedName>
        <fullName evidence="3">DUF4012 domain-containing protein</fullName>
    </submittedName>
</protein>
<name>A0A367XUP6_9MICO</name>
<dbReference type="RefSeq" id="WP_114118802.1">
    <property type="nucleotide sequence ID" value="NZ_BMHU01000007.1"/>
</dbReference>
<dbReference type="AlphaFoldDB" id="A0A367XUP6"/>
<dbReference type="InterPro" id="IPR025101">
    <property type="entry name" value="DUF4012"/>
</dbReference>
<evidence type="ECO:0000313" key="3">
    <source>
        <dbReference type="EMBL" id="RCK56930.1"/>
    </source>
</evidence>
<keyword evidence="4" id="KW-1185">Reference proteome</keyword>
<evidence type="ECO:0000256" key="2">
    <source>
        <dbReference type="SAM" id="Phobius"/>
    </source>
</evidence>
<keyword evidence="2" id="KW-0812">Transmembrane</keyword>
<evidence type="ECO:0000313" key="4">
    <source>
        <dbReference type="Proteomes" id="UP000253508"/>
    </source>
</evidence>
<keyword evidence="2" id="KW-1133">Transmembrane helix</keyword>
<keyword evidence="2" id="KW-0472">Membrane</keyword>
<proteinExistence type="predicted"/>
<evidence type="ECO:0000256" key="1">
    <source>
        <dbReference type="SAM" id="MobiDB-lite"/>
    </source>
</evidence>
<accession>A0A367XUP6</accession>
<feature type="compositionally biased region" description="Polar residues" evidence="1">
    <location>
        <begin position="1"/>
        <end position="14"/>
    </location>
</feature>
<sequence length="609" mass="65163">MQNSVAPGTASSNVPARPAAKKRKRRAKAITWTIVGVFVFCLAAMGVSAFVAKSAVDTLMSEAKALANDIDDSAKTQSHVDEMVSAASRAHWATAHPIWRATEILPYVGDDLRAVRLLARTADSLVSDVAAPLLDFDLSSIGPTDGALNVDAVAELGKKIEEVAPAAQDAQIRLIADGIDTDNLLGPLQGPVTQVEDVLNQTADVLRRLAVLSPRLPQMLGADTPQNYLVLVQNTAEMRTLGGNPGSMMMLTVDNGRMEITQTASQADVNSGRAESVAPLNPWTEALYTDRVGRYIQDTTMTPDFAQTAYLARAFWSETLGDPGNAVIAIDPVLLSYIMKATGPVELEDGTTLNSNNVVNQLLSKVYERFPLNYGPDIEKQDAFFAAASGSIFGKLTSAQTNLFSLVKQLNKGYEEGRILFASTDAVEAKAVSNTLFNGPLHDASNTENTTLGVFVNDNTEGKLDYYTDMSVAASSNVCSVGDDDDKTYTVEATYNYNLKPEQVAGLPAYVSTGRYFEKGLKSTNLVFYGPVGSTFVSAKLDGADFVPQAGTNDLGRQAVLINFESEPSTTHTLEVTFSAPPGTYGPIDVRTTPMIKDVPVTIDEPSCG</sequence>